<reference evidence="3 4" key="1">
    <citation type="submission" date="2016-10" db="EMBL/GenBank/DDBJ databases">
        <authorList>
            <person name="de Groot N.N."/>
        </authorList>
    </citation>
    <scope>NUCLEOTIDE SEQUENCE [LARGE SCALE GENOMIC DNA]</scope>
    <source>
        <strain evidence="3 4">DSM 21019</strain>
    </source>
</reference>
<dbReference type="Gene3D" id="3.40.710.10">
    <property type="entry name" value="DD-peptidase/beta-lactamase superfamily"/>
    <property type="match status" value="1"/>
</dbReference>
<sequence>MRIRILLTLSLLFSYYLAAVYAQQTPTNYPGQDELQNWLEEKYLDTVPGIAVGIVKDGEVYFEGYAGMANLEHQVPVADSTCFNIASVAKQFTALCVLQLILDKKLNLDDDLRKFLPDFYAENPNPIEIRHLLAHTSGVRDLYELLSLEGRPWWARVGYDMGDALELLGAQKTLNDTPGTNYRYSNSGYLLLTQVVEQVSGQTFPEYSAALFNRLGMPDTRFQTNYMTVMPNKALPYNDWGDGIWKQYPMVVELYGDGFLYTTLRDQLRFEQLLQVQAGSFGGLLVESQKPIPGSVINSYGFGLELNTWEGMSVVEHEGATGAYGAHTLRIPELDLSVVVMKSNGNYWARALARDLARMFMPGSGEAQKSEAGSNAMAAQGEGASSVRIKESLLSELPARYLLEDGLTFIEITRKDGELYREIEGRDSVRLLPLSKKPVKAKGRGGAALQELAFVYETVPDLKMVFLWEEDRVIGFELRQEGLGPRPAQRLEAPRKNKPIAVRPGTYYNEELEISFQLAYSDNSMILTYEGNTLPLQQKADGLWAGGEYLLRADCDGFEGCSRLLLDTGRMRNIVFSR</sequence>
<dbReference type="Proteomes" id="UP000199534">
    <property type="component" value="Unassembled WGS sequence"/>
</dbReference>
<accession>A0A1I6FN65</accession>
<dbReference type="InterPro" id="IPR012338">
    <property type="entry name" value="Beta-lactam/transpept-like"/>
</dbReference>
<dbReference type="EMBL" id="FOYQ01000001">
    <property type="protein sequence ID" value="SFR31304.1"/>
    <property type="molecule type" value="Genomic_DNA"/>
</dbReference>
<dbReference type="PANTHER" id="PTHR46825:SF9">
    <property type="entry name" value="BETA-LACTAMASE-RELATED DOMAIN-CONTAINING PROTEIN"/>
    <property type="match status" value="1"/>
</dbReference>
<dbReference type="Pfam" id="PF00144">
    <property type="entry name" value="Beta-lactamase"/>
    <property type="match status" value="1"/>
</dbReference>
<dbReference type="OrthoDB" id="1522765at2"/>
<dbReference type="InterPro" id="IPR001466">
    <property type="entry name" value="Beta-lactam-related"/>
</dbReference>
<dbReference type="SUPFAM" id="SSF56601">
    <property type="entry name" value="beta-lactamase/transpeptidase-like"/>
    <property type="match status" value="1"/>
</dbReference>
<gene>
    <name evidence="3" type="ORF">SAMN04490243_0131</name>
</gene>
<keyword evidence="4" id="KW-1185">Reference proteome</keyword>
<dbReference type="RefSeq" id="WP_092979872.1">
    <property type="nucleotide sequence ID" value="NZ_FOYQ01000001.1"/>
</dbReference>
<name>A0A1I6FN65_9FLAO</name>
<keyword evidence="1" id="KW-0732">Signal</keyword>
<feature type="domain" description="Beta-lactamase-related" evidence="2">
    <location>
        <begin position="42"/>
        <end position="355"/>
    </location>
</feature>
<evidence type="ECO:0000259" key="2">
    <source>
        <dbReference type="Pfam" id="PF00144"/>
    </source>
</evidence>
<organism evidence="3 4">
    <name type="scientific">Robiginitalea myxolifaciens</name>
    <dbReference type="NCBI Taxonomy" id="400055"/>
    <lineage>
        <taxon>Bacteria</taxon>
        <taxon>Pseudomonadati</taxon>
        <taxon>Bacteroidota</taxon>
        <taxon>Flavobacteriia</taxon>
        <taxon>Flavobacteriales</taxon>
        <taxon>Flavobacteriaceae</taxon>
        <taxon>Robiginitalea</taxon>
    </lineage>
</organism>
<dbReference type="AlphaFoldDB" id="A0A1I6FN65"/>
<evidence type="ECO:0000256" key="1">
    <source>
        <dbReference type="SAM" id="SignalP"/>
    </source>
</evidence>
<feature type="signal peptide" evidence="1">
    <location>
        <begin position="1"/>
        <end position="18"/>
    </location>
</feature>
<evidence type="ECO:0000313" key="4">
    <source>
        <dbReference type="Proteomes" id="UP000199534"/>
    </source>
</evidence>
<feature type="chain" id="PRO_5011665198" evidence="1">
    <location>
        <begin position="19"/>
        <end position="578"/>
    </location>
</feature>
<proteinExistence type="predicted"/>
<dbReference type="InterPro" id="IPR050491">
    <property type="entry name" value="AmpC-like"/>
</dbReference>
<protein>
    <submittedName>
        <fullName evidence="3">CubicO group peptidase, beta-lactamase class C family</fullName>
    </submittedName>
</protein>
<dbReference type="STRING" id="400055.SAMN04490243_0131"/>
<evidence type="ECO:0000313" key="3">
    <source>
        <dbReference type="EMBL" id="SFR31304.1"/>
    </source>
</evidence>
<dbReference type="PANTHER" id="PTHR46825">
    <property type="entry name" value="D-ALANYL-D-ALANINE-CARBOXYPEPTIDASE/ENDOPEPTIDASE AMPH"/>
    <property type="match status" value="1"/>
</dbReference>